<dbReference type="InterPro" id="IPR003864">
    <property type="entry name" value="CSC1/OSCA1-like_7TM"/>
</dbReference>
<keyword evidence="6 7" id="KW-0472">Membrane</keyword>
<evidence type="ECO:0000256" key="5">
    <source>
        <dbReference type="ARBA" id="ARBA00022989"/>
    </source>
</evidence>
<feature type="domain" description="CSC1/OSCA1-like N-terminal transmembrane" evidence="11">
    <location>
        <begin position="35"/>
        <end position="194"/>
    </location>
</feature>
<keyword evidence="4 7" id="KW-0812">Transmembrane</keyword>
<comment type="caution">
    <text evidence="13">The sequence shown here is derived from an EMBL/GenBank/DDBJ whole genome shotgun (WGS) entry which is preliminary data.</text>
</comment>
<feature type="chain" id="PRO_5002727968" description="DUF221-domain-containing protein" evidence="8">
    <location>
        <begin position="22"/>
        <end position="885"/>
    </location>
</feature>
<dbReference type="Pfam" id="PF14703">
    <property type="entry name" value="PHM7_cyt"/>
    <property type="match status" value="1"/>
</dbReference>
<dbReference type="InParanoid" id="A8PVN0"/>
<evidence type="ECO:0000256" key="3">
    <source>
        <dbReference type="ARBA" id="ARBA00022448"/>
    </source>
</evidence>
<protein>
    <recommendedName>
        <fullName evidence="15">DUF221-domain-containing protein</fullName>
    </recommendedName>
</protein>
<dbReference type="GO" id="GO:0005227">
    <property type="term" value="F:calcium-activated cation channel activity"/>
    <property type="evidence" value="ECO:0007669"/>
    <property type="project" value="InterPro"/>
</dbReference>
<feature type="transmembrane region" description="Helical" evidence="7">
    <location>
        <begin position="568"/>
        <end position="595"/>
    </location>
</feature>
<feature type="domain" description="CSC1/OSCA1-like 7TM region" evidence="9">
    <location>
        <begin position="426"/>
        <end position="698"/>
    </location>
</feature>
<feature type="transmembrane region" description="Helical" evidence="7">
    <location>
        <begin position="644"/>
        <end position="666"/>
    </location>
</feature>
<evidence type="ECO:0000259" key="12">
    <source>
        <dbReference type="Pfam" id="PF14703"/>
    </source>
</evidence>
<evidence type="ECO:0000313" key="14">
    <source>
        <dbReference type="Proteomes" id="UP000008837"/>
    </source>
</evidence>
<dbReference type="AlphaFoldDB" id="A8PVN0"/>
<feature type="transmembrane region" description="Helical" evidence="7">
    <location>
        <begin position="176"/>
        <end position="194"/>
    </location>
</feature>
<reference evidence="13 14" key="1">
    <citation type="journal article" date="2007" name="Proc. Natl. Acad. Sci. U.S.A.">
        <title>Dandruff-associated Malassezia genomes reveal convergent and divergent virulence traits shared with plant and human fungal pathogens.</title>
        <authorList>
            <person name="Xu J."/>
            <person name="Saunders C.W."/>
            <person name="Hu P."/>
            <person name="Grant R.A."/>
            <person name="Boekhout T."/>
            <person name="Kuramae E.E."/>
            <person name="Kronstad J.W."/>
            <person name="Deangelis Y.M."/>
            <person name="Reeder N.L."/>
            <person name="Johnstone K.R."/>
            <person name="Leland M."/>
            <person name="Fieno A.M."/>
            <person name="Begley W.M."/>
            <person name="Sun Y."/>
            <person name="Lacey M.P."/>
            <person name="Chaudhary T."/>
            <person name="Keough T."/>
            <person name="Chu L."/>
            <person name="Sears R."/>
            <person name="Yuan B."/>
            <person name="Dawson T.L.Jr."/>
        </authorList>
    </citation>
    <scope>NUCLEOTIDE SEQUENCE [LARGE SCALE GENOMIC DNA]</scope>
    <source>
        <strain evidence="14">ATCC MYA-4612 / CBS 7966</strain>
    </source>
</reference>
<dbReference type="OrthoDB" id="1076608at2759"/>
<dbReference type="Pfam" id="PF12621">
    <property type="entry name" value="PHM7_ext"/>
    <property type="match status" value="1"/>
</dbReference>
<dbReference type="Proteomes" id="UP000008837">
    <property type="component" value="Unassembled WGS sequence"/>
</dbReference>
<keyword evidence="14" id="KW-1185">Reference proteome</keyword>
<dbReference type="InterPro" id="IPR027815">
    <property type="entry name" value="CSC1/OSCA1-like_cyt"/>
</dbReference>
<keyword evidence="8" id="KW-0732">Signal</keyword>
<dbReference type="InterPro" id="IPR032880">
    <property type="entry name" value="CSC1/OSCA1-like_N"/>
</dbReference>
<evidence type="ECO:0000259" key="10">
    <source>
        <dbReference type="Pfam" id="PF12621"/>
    </source>
</evidence>
<keyword evidence="3" id="KW-0813">Transport</keyword>
<comment type="subcellular location">
    <subcellularLocation>
        <location evidence="1">Membrane</location>
        <topology evidence="1">Multi-pass membrane protein</topology>
    </subcellularLocation>
</comment>
<dbReference type="FunCoup" id="A8PVN0">
    <property type="interactions" value="33"/>
</dbReference>
<feature type="domain" description="10TM putative phosphate transporter extracellular tail" evidence="10">
    <location>
        <begin position="810"/>
        <end position="875"/>
    </location>
</feature>
<dbReference type="OMA" id="NWACVAL"/>
<feature type="transmembrane region" description="Helical" evidence="7">
    <location>
        <begin position="616"/>
        <end position="638"/>
    </location>
</feature>
<evidence type="ECO:0000259" key="11">
    <source>
        <dbReference type="Pfam" id="PF13967"/>
    </source>
</evidence>
<gene>
    <name evidence="13" type="ORF">MGL_0912</name>
</gene>
<feature type="domain" description="CSC1/OSCA1-like cytosolic" evidence="12">
    <location>
        <begin position="220"/>
        <end position="412"/>
    </location>
</feature>
<evidence type="ECO:0000256" key="7">
    <source>
        <dbReference type="SAM" id="Phobius"/>
    </source>
</evidence>
<comment type="similarity">
    <text evidence="2">Belongs to the CSC1 (TC 1.A.17) family.</text>
</comment>
<dbReference type="EMBL" id="AAYY01000003">
    <property type="protein sequence ID" value="EDP44430.1"/>
    <property type="molecule type" value="Genomic_DNA"/>
</dbReference>
<keyword evidence="5 7" id="KW-1133">Transmembrane helix</keyword>
<organism evidence="13 14">
    <name type="scientific">Malassezia globosa (strain ATCC MYA-4612 / CBS 7966)</name>
    <name type="common">Dandruff-associated fungus</name>
    <dbReference type="NCBI Taxonomy" id="425265"/>
    <lineage>
        <taxon>Eukaryota</taxon>
        <taxon>Fungi</taxon>
        <taxon>Dikarya</taxon>
        <taxon>Basidiomycota</taxon>
        <taxon>Ustilaginomycotina</taxon>
        <taxon>Malasseziomycetes</taxon>
        <taxon>Malasseziales</taxon>
        <taxon>Malasseziaceae</taxon>
        <taxon>Malassezia</taxon>
    </lineage>
</organism>
<feature type="transmembrane region" description="Helical" evidence="7">
    <location>
        <begin position="111"/>
        <end position="133"/>
    </location>
</feature>
<dbReference type="PANTHER" id="PTHR13018">
    <property type="entry name" value="PROBABLE MEMBRANE PROTEIN DUF221-RELATED"/>
    <property type="match status" value="1"/>
</dbReference>
<accession>A8PVN0</accession>
<evidence type="ECO:0000256" key="1">
    <source>
        <dbReference type="ARBA" id="ARBA00004141"/>
    </source>
</evidence>
<evidence type="ECO:0000256" key="2">
    <source>
        <dbReference type="ARBA" id="ARBA00007779"/>
    </source>
</evidence>
<feature type="transmembrane region" description="Helical" evidence="7">
    <location>
        <begin position="425"/>
        <end position="449"/>
    </location>
</feature>
<feature type="signal peptide" evidence="8">
    <location>
        <begin position="1"/>
        <end position="21"/>
    </location>
</feature>
<dbReference type="GO" id="GO:0005886">
    <property type="term" value="C:plasma membrane"/>
    <property type="evidence" value="ECO:0007669"/>
    <property type="project" value="TreeGrafter"/>
</dbReference>
<name>A8PVN0_MALGO</name>
<dbReference type="Pfam" id="PF13967">
    <property type="entry name" value="RSN1_TM"/>
    <property type="match status" value="1"/>
</dbReference>
<feature type="transmembrane region" description="Helical" evidence="7">
    <location>
        <begin position="469"/>
        <end position="491"/>
    </location>
</feature>
<dbReference type="VEuPathDB" id="FungiDB:MGL_0912"/>
<evidence type="ECO:0000259" key="9">
    <source>
        <dbReference type="Pfam" id="PF02714"/>
    </source>
</evidence>
<dbReference type="GeneID" id="5855950"/>
<sequence>MIKQRNALILILSCLALPVLAAEDDEMRDSSTSSIISAIVYALILAGIFMVVFLYLRPRYPAIYQPKTYRALPASRNTQPLPKGTFNWIPSFLSVPDHEILRINGLDAYSFIWFIVLMLRIFVPIWILSWIVLMPLYAADLPVNSGSDPVGRGKGFNMFTFGNVINENNQQQKRSAGVLILHYIFMAWFIFNIHDVMTHFIKLRKEFLTSPDHRNTNQAKTFLVTSVPNQYLSETKIKQLYENLPGGIKRVWINRNLKELPKLVENRDKLANKLEGAVSKLIATAAKKVKKGKVEAVALPEGSEPSLDVADRYVPEKKRPKHRLGKIPCIGEKVDTINYSREELPRMNREIEDIRQNVINDYETYPPESSAFVLCNTMQGAYTGASFRPVENKSQMDKSYVEVHPDDIVWENMSFNPYERKLRTCACWGVTWLTVIFWAIPVALVSLFSNVDYMSEKIGFLGWIKQIPSVPLGIIKGVLPTTALAILNSLLPPWLRFHARMSGVPTRNLIELSLMTRFFIFMIVQNFIILTVLAGIQQNLDAFWDDVKEPKKFVQDISSAIPRASSFYLSYMALIGLSASAGIFSQLIPLLLYYVKIRFLSSTPRKLWHLRNDFNSPPWGTLYPSTLFMTVIAFGYMVLQPVTNGFACVAFFLLYLAYRYSYLYVFDCKPVKETAGQFFVKAIHFTFISAYVSIFVVALMYFFKTGDNASFAAMGVLTIVLGLLVAAYHIYMYVWYEREMQKIPELLASKTNELSSNPLNDGAGALVLPEKDEYYANAEQEKQLIPQGPRPLGPESKALALQMEDPGLEEEKQQMREIETMNAFFNPARLKDQMILWYPNDNYGIGRSQMLADYSAGYQSSVDNAFINEKYKIDENADVPPGEKK</sequence>
<dbReference type="Pfam" id="PF02714">
    <property type="entry name" value="RSN1_7TM"/>
    <property type="match status" value="1"/>
</dbReference>
<dbReference type="PANTHER" id="PTHR13018:SF143">
    <property type="entry name" value="CSC1_OSCA1-LIKE 7TM REGION DOMAIN-CONTAINING PROTEIN"/>
    <property type="match status" value="1"/>
</dbReference>
<feature type="transmembrane region" description="Helical" evidence="7">
    <location>
        <begin position="678"/>
        <end position="703"/>
    </location>
</feature>
<evidence type="ECO:0008006" key="15">
    <source>
        <dbReference type="Google" id="ProtNLM"/>
    </source>
</evidence>
<dbReference type="InterPro" id="IPR045122">
    <property type="entry name" value="Csc1-like"/>
</dbReference>
<dbReference type="InterPro" id="IPR022257">
    <property type="entry name" value="PHM7_ext"/>
</dbReference>
<feature type="transmembrane region" description="Helical" evidence="7">
    <location>
        <begin position="31"/>
        <end position="56"/>
    </location>
</feature>
<evidence type="ECO:0000256" key="6">
    <source>
        <dbReference type="ARBA" id="ARBA00023136"/>
    </source>
</evidence>
<feature type="transmembrane region" description="Helical" evidence="7">
    <location>
        <begin position="512"/>
        <end position="536"/>
    </location>
</feature>
<evidence type="ECO:0000256" key="4">
    <source>
        <dbReference type="ARBA" id="ARBA00022692"/>
    </source>
</evidence>
<evidence type="ECO:0000256" key="8">
    <source>
        <dbReference type="SAM" id="SignalP"/>
    </source>
</evidence>
<proteinExistence type="inferred from homology"/>
<dbReference type="KEGG" id="mgl:MGL_0912"/>
<feature type="transmembrane region" description="Helical" evidence="7">
    <location>
        <begin position="709"/>
        <end position="734"/>
    </location>
</feature>
<evidence type="ECO:0000313" key="13">
    <source>
        <dbReference type="EMBL" id="EDP44430.1"/>
    </source>
</evidence>
<dbReference type="RefSeq" id="XP_001731644.1">
    <property type="nucleotide sequence ID" value="XM_001731592.1"/>
</dbReference>